<sequence>MPDDPADLLHRGVASLLAGDMAGFVDLYADDAVLELPFAPPGAPRRLEGRAAIHEYLRDYPNRLDVREITDTITHRTDDPGTIIVEFTANGLVVPTGRPYQARYVTVLSTRNGRIQHHRDYWNPLAFQPEGGEGGER</sequence>
<dbReference type="Proteomes" id="UP000791080">
    <property type="component" value="Unassembled WGS sequence"/>
</dbReference>
<organism evidence="2 3">
    <name type="scientific">Actinoalloteichus caeruleus DSM 43889</name>
    <dbReference type="NCBI Taxonomy" id="1120930"/>
    <lineage>
        <taxon>Bacteria</taxon>
        <taxon>Bacillati</taxon>
        <taxon>Actinomycetota</taxon>
        <taxon>Actinomycetes</taxon>
        <taxon>Pseudonocardiales</taxon>
        <taxon>Pseudonocardiaceae</taxon>
        <taxon>Actinoalloteichus</taxon>
        <taxon>Actinoalloteichus cyanogriseus</taxon>
    </lineage>
</organism>
<gene>
    <name evidence="2" type="ORF">G443_002778</name>
</gene>
<dbReference type="EMBL" id="AUBJ02000001">
    <property type="protein sequence ID" value="MCP2332508.1"/>
    <property type="molecule type" value="Genomic_DNA"/>
</dbReference>
<dbReference type="RefSeq" id="WP_026417479.1">
    <property type="nucleotide sequence ID" value="NZ_AUBJ02000001.1"/>
</dbReference>
<dbReference type="Pfam" id="PF12680">
    <property type="entry name" value="SnoaL_2"/>
    <property type="match status" value="1"/>
</dbReference>
<dbReference type="InterPro" id="IPR032710">
    <property type="entry name" value="NTF2-like_dom_sf"/>
</dbReference>
<keyword evidence="3" id="KW-1185">Reference proteome</keyword>
<reference evidence="2 3" key="1">
    <citation type="submission" date="2022-06" db="EMBL/GenBank/DDBJ databases">
        <title>Genomic Encyclopedia of Type Strains, Phase I: the one thousand microbial genomes (KMG-I) project.</title>
        <authorList>
            <person name="Kyrpides N."/>
        </authorList>
    </citation>
    <scope>NUCLEOTIDE SEQUENCE [LARGE SCALE GENOMIC DNA]</scope>
    <source>
        <strain evidence="2 3">DSM 43889</strain>
    </source>
</reference>
<dbReference type="GO" id="GO:0016853">
    <property type="term" value="F:isomerase activity"/>
    <property type="evidence" value="ECO:0007669"/>
    <property type="project" value="UniProtKB-KW"/>
</dbReference>
<proteinExistence type="predicted"/>
<dbReference type="InterPro" id="IPR037401">
    <property type="entry name" value="SnoaL-like"/>
</dbReference>
<protein>
    <submittedName>
        <fullName evidence="2">Ketosteroid isomerase-related protein</fullName>
    </submittedName>
</protein>
<comment type="caution">
    <text evidence="2">The sequence shown here is derived from an EMBL/GenBank/DDBJ whole genome shotgun (WGS) entry which is preliminary data.</text>
</comment>
<name>A0ABT1JJ47_ACTCY</name>
<accession>A0ABT1JJ47</accession>
<evidence type="ECO:0000259" key="1">
    <source>
        <dbReference type="Pfam" id="PF12680"/>
    </source>
</evidence>
<keyword evidence="2" id="KW-0413">Isomerase</keyword>
<evidence type="ECO:0000313" key="2">
    <source>
        <dbReference type="EMBL" id="MCP2332508.1"/>
    </source>
</evidence>
<dbReference type="Gene3D" id="3.10.450.50">
    <property type="match status" value="1"/>
</dbReference>
<dbReference type="SUPFAM" id="SSF54427">
    <property type="entry name" value="NTF2-like"/>
    <property type="match status" value="1"/>
</dbReference>
<feature type="domain" description="SnoaL-like" evidence="1">
    <location>
        <begin position="13"/>
        <end position="118"/>
    </location>
</feature>
<evidence type="ECO:0000313" key="3">
    <source>
        <dbReference type="Proteomes" id="UP000791080"/>
    </source>
</evidence>